<feature type="transmembrane region" description="Helical" evidence="2">
    <location>
        <begin position="297"/>
        <end position="315"/>
    </location>
</feature>
<dbReference type="AlphaFoldDB" id="A0A8J3Y976"/>
<organism evidence="4 5">
    <name type="scientific">Spirilliplanes yamanashiensis</name>
    <dbReference type="NCBI Taxonomy" id="42233"/>
    <lineage>
        <taxon>Bacteria</taxon>
        <taxon>Bacillati</taxon>
        <taxon>Actinomycetota</taxon>
        <taxon>Actinomycetes</taxon>
        <taxon>Micromonosporales</taxon>
        <taxon>Micromonosporaceae</taxon>
        <taxon>Spirilliplanes</taxon>
    </lineage>
</organism>
<keyword evidence="2" id="KW-0812">Transmembrane</keyword>
<dbReference type="Pfam" id="PF19830">
    <property type="entry name" value="DUF6311"/>
    <property type="match status" value="1"/>
</dbReference>
<feature type="transmembrane region" description="Helical" evidence="2">
    <location>
        <begin position="356"/>
        <end position="375"/>
    </location>
</feature>
<feature type="domain" description="DUF6311" evidence="3">
    <location>
        <begin position="40"/>
        <end position="436"/>
    </location>
</feature>
<feature type="transmembrane region" description="Helical" evidence="2">
    <location>
        <begin position="126"/>
        <end position="144"/>
    </location>
</feature>
<dbReference type="GO" id="GO:0016740">
    <property type="term" value="F:transferase activity"/>
    <property type="evidence" value="ECO:0007669"/>
    <property type="project" value="UniProtKB-KW"/>
</dbReference>
<reference evidence="4" key="1">
    <citation type="submission" date="2021-01" db="EMBL/GenBank/DDBJ databases">
        <title>Whole genome shotgun sequence of Spirilliplanes yamanashiensis NBRC 15828.</title>
        <authorList>
            <person name="Komaki H."/>
            <person name="Tamura T."/>
        </authorList>
    </citation>
    <scope>NUCLEOTIDE SEQUENCE</scope>
    <source>
        <strain evidence="4">NBRC 15828</strain>
    </source>
</reference>
<keyword evidence="4" id="KW-0808">Transferase</keyword>
<feature type="transmembrane region" description="Helical" evidence="2">
    <location>
        <begin position="100"/>
        <end position="120"/>
    </location>
</feature>
<proteinExistence type="predicted"/>
<dbReference type="EMBL" id="BOOY01000021">
    <property type="protein sequence ID" value="GIJ03533.1"/>
    <property type="molecule type" value="Genomic_DNA"/>
</dbReference>
<comment type="caution">
    <text evidence="4">The sequence shown here is derived from an EMBL/GenBank/DDBJ whole genome shotgun (WGS) entry which is preliminary data.</text>
</comment>
<evidence type="ECO:0000313" key="5">
    <source>
        <dbReference type="Proteomes" id="UP000652013"/>
    </source>
</evidence>
<feature type="transmembrane region" description="Helical" evidence="2">
    <location>
        <begin position="29"/>
        <end position="48"/>
    </location>
</feature>
<keyword evidence="2" id="KW-0472">Membrane</keyword>
<feature type="compositionally biased region" description="Low complexity" evidence="1">
    <location>
        <begin position="1"/>
        <end position="17"/>
    </location>
</feature>
<feature type="transmembrane region" description="Helical" evidence="2">
    <location>
        <begin position="176"/>
        <end position="194"/>
    </location>
</feature>
<name>A0A8J3Y976_9ACTN</name>
<gene>
    <name evidence="4" type="ORF">Sya03_28850</name>
</gene>
<dbReference type="Proteomes" id="UP000652013">
    <property type="component" value="Unassembled WGS sequence"/>
</dbReference>
<evidence type="ECO:0000256" key="2">
    <source>
        <dbReference type="SAM" id="Phobius"/>
    </source>
</evidence>
<keyword evidence="2" id="KW-1133">Transmembrane helix</keyword>
<feature type="region of interest" description="Disordered" evidence="1">
    <location>
        <begin position="1"/>
        <end position="21"/>
    </location>
</feature>
<feature type="transmembrane region" description="Helical" evidence="2">
    <location>
        <begin position="206"/>
        <end position="234"/>
    </location>
</feature>
<evidence type="ECO:0000256" key="1">
    <source>
        <dbReference type="SAM" id="MobiDB-lite"/>
    </source>
</evidence>
<accession>A0A8J3Y976</accession>
<protein>
    <submittedName>
        <fullName evidence="4">Glycosyl transferase</fullName>
    </submittedName>
</protein>
<evidence type="ECO:0000259" key="3">
    <source>
        <dbReference type="Pfam" id="PF19830"/>
    </source>
</evidence>
<feature type="transmembrane region" description="Helical" evidence="2">
    <location>
        <begin position="432"/>
        <end position="455"/>
    </location>
</feature>
<feature type="transmembrane region" description="Helical" evidence="2">
    <location>
        <begin position="68"/>
        <end position="88"/>
    </location>
</feature>
<feature type="transmembrane region" description="Helical" evidence="2">
    <location>
        <begin position="327"/>
        <end position="344"/>
    </location>
</feature>
<feature type="transmembrane region" description="Helical" evidence="2">
    <location>
        <begin position="395"/>
        <end position="420"/>
    </location>
</feature>
<keyword evidence="5" id="KW-1185">Reference proteome</keyword>
<dbReference type="InterPro" id="IPR046278">
    <property type="entry name" value="DUF6311"/>
</dbReference>
<feature type="transmembrane region" description="Helical" evidence="2">
    <location>
        <begin position="151"/>
        <end position="170"/>
    </location>
</feature>
<sequence length="613" mass="64849">MTAVAPAEAQPSEPAAVDRPATRPWRRRLPVDAAMALGSLALALWITHDIWADPVNHTIGNNSGDHAFFEWLLGYGSWVVTHGADPFYADVLNNPLGVNLAVNTSITVYALAFAPITMAFGPSVSFVAILTLNLACGAFAWYWLLTRHIAVHPAAAVLAGLFGGFAPGYISHANGHLNWSAAWVAPVLLCRVLTLRTPGRWLRNGLILGVLVAIAFSVAAEGLFFTALACGVFLGTWALHPAGRAEARAALPTLLAALGVAAVTAAALLAYPLWLHFAGPQSFKGTGFRQSVHAEDLLAYVAWPARSLAGAFGMAGDFAPNPTEETSFFGLPLVLVVIGALVLLRRGATPGRRATLTALAVTAGLFTLLSFGPRVKLGNEVTDIPLPYALLGKVPLFDAALPARLALVVTGVVTVVLGLLAHRLIADPPKAWARVAGAAALVLALLPIAPIPLLYAQRAPVPQFITEGTWRRYVADGTALAPLPLTSDDFPDGQRWQAIALADAGRREAFHLPAGYFLGPGGRDEKGRIGAPERPTTVVFGRAAKTGRVPAITNGHRANARADLAYWNVSTVILADQVSGAFYPVNHGAVFETATLLWGPPTRVQDVWLWNVA</sequence>
<evidence type="ECO:0000313" key="4">
    <source>
        <dbReference type="EMBL" id="GIJ03533.1"/>
    </source>
</evidence>
<feature type="transmembrane region" description="Helical" evidence="2">
    <location>
        <begin position="254"/>
        <end position="277"/>
    </location>
</feature>